<name>A0ABT3P3E8_9ALTE</name>
<evidence type="ECO:0000313" key="2">
    <source>
        <dbReference type="Proteomes" id="UP001142810"/>
    </source>
</evidence>
<protein>
    <submittedName>
        <fullName evidence="1">Uncharacterized protein</fullName>
    </submittedName>
</protein>
<proteinExistence type="predicted"/>
<comment type="caution">
    <text evidence="1">The sequence shown here is derived from an EMBL/GenBank/DDBJ whole genome shotgun (WGS) entry which is preliminary data.</text>
</comment>
<dbReference type="Proteomes" id="UP001142810">
    <property type="component" value="Unassembled WGS sequence"/>
</dbReference>
<dbReference type="EMBL" id="JAPFRD010000002">
    <property type="protein sequence ID" value="MCW8107272.1"/>
    <property type="molecule type" value="Genomic_DNA"/>
</dbReference>
<sequence>MASWDFNAGEHPDSGTAIVEWKNDHGGVKSIPGTDLQGIEFFFRGKDFDKDATSEWRFEIKQPQAHTFEYLKFLQPSNFYHRAVIAITAAESLNEAEWNVGDTVENDKGIKGKVAGVDGDELFIIDYEQRFPLHWGKDRLIKNLSTSATFHSEKSREFVNNNKFSTQWQGKYSNGGMTLETHSVTPLSGGEVGVGFCRPVVNTSNVHKTSGTVKNAFFDNEQGACFNPDNNGKIVEFVIERKRSSSLTARDGGYRIWRKVEDGEWELVFMNMQLQSYVQGANYFDNGYVMGWSNSGYDEDTTFWLLEWQLWNQKPDFLK</sequence>
<reference evidence="1" key="1">
    <citation type="submission" date="2022-11" db="EMBL/GenBank/DDBJ databases">
        <title>Alteromonas sp. nov., isolated from sea water of the Qingdao.</title>
        <authorList>
            <person name="Wang Q."/>
        </authorList>
    </citation>
    <scope>NUCLEOTIDE SEQUENCE</scope>
    <source>
        <strain evidence="1">ASW11-7</strain>
    </source>
</reference>
<gene>
    <name evidence="1" type="ORF">OPS25_01975</name>
</gene>
<accession>A0ABT3P3E8</accession>
<dbReference type="RefSeq" id="WP_265615970.1">
    <property type="nucleotide sequence ID" value="NZ_JAPFRD010000002.1"/>
</dbReference>
<keyword evidence="2" id="KW-1185">Reference proteome</keyword>
<organism evidence="1 2">
    <name type="scientific">Alteromonas aquimaris</name>
    <dbReference type="NCBI Taxonomy" id="2998417"/>
    <lineage>
        <taxon>Bacteria</taxon>
        <taxon>Pseudomonadati</taxon>
        <taxon>Pseudomonadota</taxon>
        <taxon>Gammaproteobacteria</taxon>
        <taxon>Alteromonadales</taxon>
        <taxon>Alteromonadaceae</taxon>
        <taxon>Alteromonas/Salinimonas group</taxon>
        <taxon>Alteromonas</taxon>
    </lineage>
</organism>
<evidence type="ECO:0000313" key="1">
    <source>
        <dbReference type="EMBL" id="MCW8107272.1"/>
    </source>
</evidence>